<dbReference type="Proteomes" id="UP001152320">
    <property type="component" value="Unassembled WGS sequence"/>
</dbReference>
<protein>
    <submittedName>
        <fullName evidence="2">Solute carrier family 22 member 1</fullName>
    </submittedName>
</protein>
<keyword evidence="1" id="KW-1133">Transmembrane helix</keyword>
<comment type="caution">
    <text evidence="2">The sequence shown here is derived from an EMBL/GenBank/DDBJ whole genome shotgun (WGS) entry which is preliminary data.</text>
</comment>
<keyword evidence="1" id="KW-0472">Membrane</keyword>
<keyword evidence="1" id="KW-0812">Transmembrane</keyword>
<proteinExistence type="predicted"/>
<reference evidence="2" key="1">
    <citation type="submission" date="2021-10" db="EMBL/GenBank/DDBJ databases">
        <title>Tropical sea cucumber genome reveals ecological adaptation and Cuvierian tubules defense mechanism.</title>
        <authorList>
            <person name="Chen T."/>
        </authorList>
    </citation>
    <scope>NUCLEOTIDE SEQUENCE</scope>
    <source>
        <strain evidence="2">Nanhai2018</strain>
        <tissue evidence="2">Muscle</tissue>
    </source>
</reference>
<feature type="transmembrane region" description="Helical" evidence="1">
    <location>
        <begin position="12"/>
        <end position="36"/>
    </location>
</feature>
<sequence>MVGLLVFILSDIWTPIPPVMFTIVSILTAILSFFLPETKGLHMPETIAEVESLGREVFVSSSTSFFLVLNLAQYAISN</sequence>
<evidence type="ECO:0000313" key="2">
    <source>
        <dbReference type="EMBL" id="KAJ8017834.1"/>
    </source>
</evidence>
<organism evidence="2 3">
    <name type="scientific">Holothuria leucospilota</name>
    <name type="common">Black long sea cucumber</name>
    <name type="synonym">Mertensiothuria leucospilota</name>
    <dbReference type="NCBI Taxonomy" id="206669"/>
    <lineage>
        <taxon>Eukaryota</taxon>
        <taxon>Metazoa</taxon>
        <taxon>Echinodermata</taxon>
        <taxon>Eleutherozoa</taxon>
        <taxon>Echinozoa</taxon>
        <taxon>Holothuroidea</taxon>
        <taxon>Aspidochirotacea</taxon>
        <taxon>Aspidochirotida</taxon>
        <taxon>Holothuriidae</taxon>
        <taxon>Holothuria</taxon>
    </lineage>
</organism>
<evidence type="ECO:0000256" key="1">
    <source>
        <dbReference type="SAM" id="Phobius"/>
    </source>
</evidence>
<gene>
    <name evidence="2" type="ORF">HOLleu_44512</name>
</gene>
<evidence type="ECO:0000313" key="3">
    <source>
        <dbReference type="Proteomes" id="UP001152320"/>
    </source>
</evidence>
<keyword evidence="3" id="KW-1185">Reference proteome</keyword>
<name>A0A9Q0YCD2_HOLLE</name>
<dbReference type="OrthoDB" id="5296287at2759"/>
<dbReference type="AlphaFoldDB" id="A0A9Q0YCD2"/>
<dbReference type="EMBL" id="JAIZAY010000948">
    <property type="protein sequence ID" value="KAJ8017834.1"/>
    <property type="molecule type" value="Genomic_DNA"/>
</dbReference>
<accession>A0A9Q0YCD2</accession>